<comment type="caution">
    <text evidence="13">The sequence shown here is derived from an EMBL/GenBank/DDBJ whole genome shotgun (WGS) entry which is preliminary data.</text>
</comment>
<reference evidence="13 14" key="1">
    <citation type="journal article" date="2019" name="Int. J. Syst. Evol. Microbiol.">
        <title>The Global Catalogue of Microorganisms (GCM) 10K type strain sequencing project: providing services to taxonomists for standard genome sequencing and annotation.</title>
        <authorList>
            <consortium name="The Broad Institute Genomics Platform"/>
            <consortium name="The Broad Institute Genome Sequencing Center for Infectious Disease"/>
            <person name="Wu L."/>
            <person name="Ma J."/>
        </authorList>
    </citation>
    <scope>NUCLEOTIDE SEQUENCE [LARGE SCALE GENOMIC DNA]</scope>
    <source>
        <strain evidence="13 14">IBRC-M 10256</strain>
    </source>
</reference>
<feature type="transmembrane region" description="Helical" evidence="12">
    <location>
        <begin position="104"/>
        <end position="125"/>
    </location>
</feature>
<dbReference type="EMBL" id="JBHSAQ010000014">
    <property type="protein sequence ID" value="MFC3959951.1"/>
    <property type="molecule type" value="Genomic_DNA"/>
</dbReference>
<feature type="transmembrane region" description="Helical" evidence="12">
    <location>
        <begin position="137"/>
        <end position="157"/>
    </location>
</feature>
<keyword evidence="4" id="KW-0479">Metal-binding</keyword>
<evidence type="ECO:0000256" key="8">
    <source>
        <dbReference type="ARBA" id="ARBA00023133"/>
    </source>
</evidence>
<dbReference type="Proteomes" id="UP001595846">
    <property type="component" value="Unassembled WGS sequence"/>
</dbReference>
<feature type="transmembrane region" description="Helical" evidence="12">
    <location>
        <begin position="194"/>
        <end position="214"/>
    </location>
</feature>
<feature type="transmembrane region" description="Helical" evidence="12">
    <location>
        <begin position="21"/>
        <end position="40"/>
    </location>
</feature>
<keyword evidence="10" id="KW-1015">Disulfide bond</keyword>
<evidence type="ECO:0000256" key="12">
    <source>
        <dbReference type="SAM" id="Phobius"/>
    </source>
</evidence>
<evidence type="ECO:0000256" key="1">
    <source>
        <dbReference type="ARBA" id="ARBA00004141"/>
    </source>
</evidence>
<evidence type="ECO:0000256" key="2">
    <source>
        <dbReference type="ARBA" id="ARBA00022475"/>
    </source>
</evidence>
<comment type="pathway">
    <text evidence="11">Porphyrin-containing compound metabolism.</text>
</comment>
<keyword evidence="3 12" id="KW-0812">Transmembrane</keyword>
<evidence type="ECO:0000256" key="11">
    <source>
        <dbReference type="ARBA" id="ARBA00023444"/>
    </source>
</evidence>
<evidence type="ECO:0000313" key="14">
    <source>
        <dbReference type="Proteomes" id="UP001595846"/>
    </source>
</evidence>
<evidence type="ECO:0000256" key="3">
    <source>
        <dbReference type="ARBA" id="ARBA00022692"/>
    </source>
</evidence>
<comment type="subcellular location">
    <subcellularLocation>
        <location evidence="1">Membrane</location>
        <topology evidence="1">Multi-pass membrane protein</topology>
    </subcellularLocation>
</comment>
<keyword evidence="6" id="KW-0560">Oxidoreductase</keyword>
<keyword evidence="9 12" id="KW-0472">Membrane</keyword>
<feature type="transmembrane region" description="Helical" evidence="12">
    <location>
        <begin position="76"/>
        <end position="97"/>
    </location>
</feature>
<proteinExistence type="predicted"/>
<name>A0ABD5NSL7_9EURY</name>
<evidence type="ECO:0000256" key="5">
    <source>
        <dbReference type="ARBA" id="ARBA00022989"/>
    </source>
</evidence>
<evidence type="ECO:0000256" key="6">
    <source>
        <dbReference type="ARBA" id="ARBA00023002"/>
    </source>
</evidence>
<dbReference type="GO" id="GO:0016491">
    <property type="term" value="F:oxidoreductase activity"/>
    <property type="evidence" value="ECO:0007669"/>
    <property type="project" value="UniProtKB-KW"/>
</dbReference>
<evidence type="ECO:0000313" key="13">
    <source>
        <dbReference type="EMBL" id="MFC3959951.1"/>
    </source>
</evidence>
<keyword evidence="7" id="KW-0408">Iron</keyword>
<dbReference type="GO" id="GO:0016020">
    <property type="term" value="C:membrane"/>
    <property type="evidence" value="ECO:0007669"/>
    <property type="project" value="UniProtKB-SubCell"/>
</dbReference>
<dbReference type="GO" id="GO:0006783">
    <property type="term" value="P:heme biosynthetic process"/>
    <property type="evidence" value="ECO:0007669"/>
    <property type="project" value="UniProtKB-KW"/>
</dbReference>
<dbReference type="InterPro" id="IPR050450">
    <property type="entry name" value="COX15/CtaA_HemeA_synthase"/>
</dbReference>
<keyword evidence="14" id="KW-1185">Reference proteome</keyword>
<evidence type="ECO:0000256" key="9">
    <source>
        <dbReference type="ARBA" id="ARBA00023136"/>
    </source>
</evidence>
<sequence length="283" mass="30011">MASTTRTEASGFGLLSRRFGVPELVGTTLVLVSATILLGIATKASGAGLACDANWPLCDGGILNLFPATFPSFFEWIHRVVAGVSGLFIVASAIVTWRSGADRTAAWALTIGLLLTPVQVALGAGTVKLYDLAILDLHFWTAIAIFCSFAVGAIVLTADRLNTTTVTRALGIATVLVPAQVVLSPLVISTYTEVLQTTLYAVTLVFIGSLLFAAIVGRRRYEGRTALVLGAAPILGLVVVYFGRESVMGFDPSIVLGYWLVTIGTTVAFAWLWYSVRTTTPKH</sequence>
<dbReference type="AlphaFoldDB" id="A0ABD5NSL7"/>
<dbReference type="PANTHER" id="PTHR35457">
    <property type="entry name" value="HEME A SYNTHASE"/>
    <property type="match status" value="1"/>
</dbReference>
<keyword evidence="5 12" id="KW-1133">Transmembrane helix</keyword>
<dbReference type="InterPro" id="IPR003780">
    <property type="entry name" value="COX15/CtaA_fam"/>
</dbReference>
<dbReference type="GO" id="GO:0046872">
    <property type="term" value="F:metal ion binding"/>
    <property type="evidence" value="ECO:0007669"/>
    <property type="project" value="UniProtKB-KW"/>
</dbReference>
<organism evidence="13 14">
    <name type="scientific">Halovivax cerinus</name>
    <dbReference type="NCBI Taxonomy" id="1487865"/>
    <lineage>
        <taxon>Archaea</taxon>
        <taxon>Methanobacteriati</taxon>
        <taxon>Methanobacteriota</taxon>
        <taxon>Stenosarchaea group</taxon>
        <taxon>Halobacteria</taxon>
        <taxon>Halobacteriales</taxon>
        <taxon>Natrialbaceae</taxon>
        <taxon>Halovivax</taxon>
    </lineage>
</organism>
<evidence type="ECO:0000256" key="4">
    <source>
        <dbReference type="ARBA" id="ARBA00022723"/>
    </source>
</evidence>
<dbReference type="PANTHER" id="PTHR35457:SF1">
    <property type="entry name" value="HEME A SYNTHASE"/>
    <property type="match status" value="1"/>
</dbReference>
<evidence type="ECO:0000256" key="10">
    <source>
        <dbReference type="ARBA" id="ARBA00023157"/>
    </source>
</evidence>
<feature type="transmembrane region" description="Helical" evidence="12">
    <location>
        <begin position="255"/>
        <end position="274"/>
    </location>
</feature>
<keyword evidence="8" id="KW-0350">Heme biosynthesis</keyword>
<accession>A0ABD5NSL7</accession>
<feature type="transmembrane region" description="Helical" evidence="12">
    <location>
        <begin position="169"/>
        <end position="188"/>
    </location>
</feature>
<feature type="transmembrane region" description="Helical" evidence="12">
    <location>
        <begin position="226"/>
        <end position="243"/>
    </location>
</feature>
<dbReference type="GeneID" id="73904282"/>
<keyword evidence="2" id="KW-1003">Cell membrane</keyword>
<protein>
    <submittedName>
        <fullName evidence="13">COX15/CtaA family protein</fullName>
    </submittedName>
</protein>
<dbReference type="RefSeq" id="WP_256531534.1">
    <property type="nucleotide sequence ID" value="NZ_CP101824.1"/>
</dbReference>
<evidence type="ECO:0000256" key="7">
    <source>
        <dbReference type="ARBA" id="ARBA00023004"/>
    </source>
</evidence>
<gene>
    <name evidence="13" type="ORF">ACFOUR_16440</name>
</gene>
<dbReference type="Pfam" id="PF02628">
    <property type="entry name" value="COX15-CtaA"/>
    <property type="match status" value="1"/>
</dbReference>